<name>A0A0G1M0K8_9BACT</name>
<feature type="transmembrane region" description="Helical" evidence="1">
    <location>
        <begin position="56"/>
        <end position="74"/>
    </location>
</feature>
<evidence type="ECO:0000313" key="3">
    <source>
        <dbReference type="Proteomes" id="UP000034264"/>
    </source>
</evidence>
<accession>A0A0G1M0K8</accession>
<dbReference type="EMBL" id="LCKS01000018">
    <property type="protein sequence ID" value="KKU01654.1"/>
    <property type="molecule type" value="Genomic_DNA"/>
</dbReference>
<gene>
    <name evidence="2" type="ORF">UX05_C0018G0006</name>
</gene>
<feature type="transmembrane region" description="Helical" evidence="1">
    <location>
        <begin position="29"/>
        <end position="49"/>
    </location>
</feature>
<sequence length="84" mass="9177">MMKNKTLAGFLSLIFPGLGHLYVGRHADGMGFLLGAGALWVAIVLKGSYLFEMGGLRALIFWGGFIAVYLYALIDIVRKVEQAK</sequence>
<evidence type="ECO:0000313" key="2">
    <source>
        <dbReference type="EMBL" id="KKU01654.1"/>
    </source>
</evidence>
<protein>
    <recommendedName>
        <fullName evidence="4">TM2 domain-containing protein</fullName>
    </recommendedName>
</protein>
<organism evidence="2 3">
    <name type="scientific">Candidatus Amesbacteria bacterium GW2011_GWC2_45_19</name>
    <dbReference type="NCBI Taxonomy" id="1618366"/>
    <lineage>
        <taxon>Bacteria</taxon>
        <taxon>Candidatus Amesiibacteriota</taxon>
    </lineage>
</organism>
<evidence type="ECO:0000256" key="1">
    <source>
        <dbReference type="SAM" id="Phobius"/>
    </source>
</evidence>
<comment type="caution">
    <text evidence="2">The sequence shown here is derived from an EMBL/GenBank/DDBJ whole genome shotgun (WGS) entry which is preliminary data.</text>
</comment>
<keyword evidence="1" id="KW-1133">Transmembrane helix</keyword>
<evidence type="ECO:0008006" key="4">
    <source>
        <dbReference type="Google" id="ProtNLM"/>
    </source>
</evidence>
<proteinExistence type="predicted"/>
<keyword evidence="1" id="KW-0472">Membrane</keyword>
<keyword evidence="1" id="KW-0812">Transmembrane</keyword>
<dbReference type="Proteomes" id="UP000034264">
    <property type="component" value="Unassembled WGS sequence"/>
</dbReference>
<reference evidence="2 3" key="1">
    <citation type="journal article" date="2015" name="Nature">
        <title>rRNA introns, odd ribosomes, and small enigmatic genomes across a large radiation of phyla.</title>
        <authorList>
            <person name="Brown C.T."/>
            <person name="Hug L.A."/>
            <person name="Thomas B.C."/>
            <person name="Sharon I."/>
            <person name="Castelle C.J."/>
            <person name="Singh A."/>
            <person name="Wilkins M.J."/>
            <person name="Williams K.H."/>
            <person name="Banfield J.F."/>
        </authorList>
    </citation>
    <scope>NUCLEOTIDE SEQUENCE [LARGE SCALE GENOMIC DNA]</scope>
</reference>
<dbReference type="AlphaFoldDB" id="A0A0G1M0K8"/>